<dbReference type="Proteomes" id="UP000886501">
    <property type="component" value="Unassembled WGS sequence"/>
</dbReference>
<sequence>MLMPSCSPFTGYVRSRPFSYTRYLYVRHQQMWQTAYFMVILPYFILFRLFIIKRCLNDKGLSRIRSNKIK</sequence>
<evidence type="ECO:0000313" key="1">
    <source>
        <dbReference type="EMBL" id="KAF9643860.1"/>
    </source>
</evidence>
<dbReference type="EMBL" id="MU118180">
    <property type="protein sequence ID" value="KAF9643860.1"/>
    <property type="molecule type" value="Genomic_DNA"/>
</dbReference>
<accession>A0ACB6Z3B2</accession>
<name>A0ACB6Z3B2_THEGA</name>
<proteinExistence type="predicted"/>
<reference evidence="1" key="2">
    <citation type="journal article" date="2020" name="Nat. Commun.">
        <title>Large-scale genome sequencing of mycorrhizal fungi provides insights into the early evolution of symbiotic traits.</title>
        <authorList>
            <person name="Miyauchi S."/>
            <person name="Kiss E."/>
            <person name="Kuo A."/>
            <person name="Drula E."/>
            <person name="Kohler A."/>
            <person name="Sanchez-Garcia M."/>
            <person name="Morin E."/>
            <person name="Andreopoulos B."/>
            <person name="Barry K.W."/>
            <person name="Bonito G."/>
            <person name="Buee M."/>
            <person name="Carver A."/>
            <person name="Chen C."/>
            <person name="Cichocki N."/>
            <person name="Clum A."/>
            <person name="Culley D."/>
            <person name="Crous P.W."/>
            <person name="Fauchery L."/>
            <person name="Girlanda M."/>
            <person name="Hayes R.D."/>
            <person name="Keri Z."/>
            <person name="LaButti K."/>
            <person name="Lipzen A."/>
            <person name="Lombard V."/>
            <person name="Magnuson J."/>
            <person name="Maillard F."/>
            <person name="Murat C."/>
            <person name="Nolan M."/>
            <person name="Ohm R.A."/>
            <person name="Pangilinan J."/>
            <person name="Pereira M.F."/>
            <person name="Perotto S."/>
            <person name="Peter M."/>
            <person name="Pfister S."/>
            <person name="Riley R."/>
            <person name="Sitrit Y."/>
            <person name="Stielow J.B."/>
            <person name="Szollosi G."/>
            <person name="Zifcakova L."/>
            <person name="Stursova M."/>
            <person name="Spatafora J.W."/>
            <person name="Tedersoo L."/>
            <person name="Vaario L.M."/>
            <person name="Yamada A."/>
            <person name="Yan M."/>
            <person name="Wang P."/>
            <person name="Xu J."/>
            <person name="Bruns T."/>
            <person name="Baldrian P."/>
            <person name="Vilgalys R."/>
            <person name="Dunand C."/>
            <person name="Henrissat B."/>
            <person name="Grigoriev I.V."/>
            <person name="Hibbett D."/>
            <person name="Nagy L.G."/>
            <person name="Martin F.M."/>
        </authorList>
    </citation>
    <scope>NUCLEOTIDE SEQUENCE</scope>
    <source>
        <strain evidence="1">P2</strain>
    </source>
</reference>
<comment type="caution">
    <text evidence="1">The sequence shown here is derived from an EMBL/GenBank/DDBJ whole genome shotgun (WGS) entry which is preliminary data.</text>
</comment>
<gene>
    <name evidence="1" type="ORF">BDM02DRAFT_1312339</name>
</gene>
<keyword evidence="2" id="KW-1185">Reference proteome</keyword>
<evidence type="ECO:0000313" key="2">
    <source>
        <dbReference type="Proteomes" id="UP000886501"/>
    </source>
</evidence>
<organism evidence="1 2">
    <name type="scientific">Thelephora ganbajun</name>
    <name type="common">Ganba fungus</name>
    <dbReference type="NCBI Taxonomy" id="370292"/>
    <lineage>
        <taxon>Eukaryota</taxon>
        <taxon>Fungi</taxon>
        <taxon>Dikarya</taxon>
        <taxon>Basidiomycota</taxon>
        <taxon>Agaricomycotina</taxon>
        <taxon>Agaricomycetes</taxon>
        <taxon>Thelephorales</taxon>
        <taxon>Thelephoraceae</taxon>
        <taxon>Thelephora</taxon>
    </lineage>
</organism>
<reference evidence="1" key="1">
    <citation type="submission" date="2019-10" db="EMBL/GenBank/DDBJ databases">
        <authorList>
            <consortium name="DOE Joint Genome Institute"/>
            <person name="Kuo A."/>
            <person name="Miyauchi S."/>
            <person name="Kiss E."/>
            <person name="Drula E."/>
            <person name="Kohler A."/>
            <person name="Sanchez-Garcia M."/>
            <person name="Andreopoulos B."/>
            <person name="Barry K.W."/>
            <person name="Bonito G."/>
            <person name="Buee M."/>
            <person name="Carver A."/>
            <person name="Chen C."/>
            <person name="Cichocki N."/>
            <person name="Clum A."/>
            <person name="Culley D."/>
            <person name="Crous P.W."/>
            <person name="Fauchery L."/>
            <person name="Girlanda M."/>
            <person name="Hayes R."/>
            <person name="Keri Z."/>
            <person name="Labutti K."/>
            <person name="Lipzen A."/>
            <person name="Lombard V."/>
            <person name="Magnuson J."/>
            <person name="Maillard F."/>
            <person name="Morin E."/>
            <person name="Murat C."/>
            <person name="Nolan M."/>
            <person name="Ohm R."/>
            <person name="Pangilinan J."/>
            <person name="Pereira M."/>
            <person name="Perotto S."/>
            <person name="Peter M."/>
            <person name="Riley R."/>
            <person name="Sitrit Y."/>
            <person name="Stielow B."/>
            <person name="Szollosi G."/>
            <person name="Zifcakova L."/>
            <person name="Stursova M."/>
            <person name="Spatafora J.W."/>
            <person name="Tedersoo L."/>
            <person name="Vaario L.-M."/>
            <person name="Yamada A."/>
            <person name="Yan M."/>
            <person name="Wang P."/>
            <person name="Xu J."/>
            <person name="Bruns T."/>
            <person name="Baldrian P."/>
            <person name="Vilgalys R."/>
            <person name="Henrissat B."/>
            <person name="Grigoriev I.V."/>
            <person name="Hibbett D."/>
            <person name="Nagy L.G."/>
            <person name="Martin F.M."/>
        </authorList>
    </citation>
    <scope>NUCLEOTIDE SEQUENCE</scope>
    <source>
        <strain evidence="1">P2</strain>
    </source>
</reference>
<protein>
    <submittedName>
        <fullName evidence="1">Uncharacterized protein</fullName>
    </submittedName>
</protein>